<name>A0A5C6RQK0_9FLAO</name>
<proteinExistence type="predicted"/>
<evidence type="ECO:0000313" key="2">
    <source>
        <dbReference type="EMBL" id="TXB64621.1"/>
    </source>
</evidence>
<dbReference type="RefSeq" id="WP_147100771.1">
    <property type="nucleotide sequence ID" value="NZ_VOOS01000004.1"/>
</dbReference>
<dbReference type="PANTHER" id="PTHR21015:SF22">
    <property type="entry name" value="GLYCOSYLTRANSFERASE"/>
    <property type="match status" value="1"/>
</dbReference>
<dbReference type="AlphaFoldDB" id="A0A5C6RQK0"/>
<reference evidence="2 3" key="1">
    <citation type="submission" date="2019-08" db="EMBL/GenBank/DDBJ databases">
        <title>Genome of Vicingus serpentipes NCIMB 15042.</title>
        <authorList>
            <person name="Bowman J.P."/>
        </authorList>
    </citation>
    <scope>NUCLEOTIDE SEQUENCE [LARGE SCALE GENOMIC DNA]</scope>
    <source>
        <strain evidence="2 3">NCIMB 15042</strain>
    </source>
</reference>
<organism evidence="2 3">
    <name type="scientific">Vicingus serpentipes</name>
    <dbReference type="NCBI Taxonomy" id="1926625"/>
    <lineage>
        <taxon>Bacteria</taxon>
        <taxon>Pseudomonadati</taxon>
        <taxon>Bacteroidota</taxon>
        <taxon>Flavobacteriia</taxon>
        <taxon>Flavobacteriales</taxon>
        <taxon>Vicingaceae</taxon>
        <taxon>Vicingus</taxon>
    </lineage>
</organism>
<dbReference type="GO" id="GO:0016758">
    <property type="term" value="F:hexosyltransferase activity"/>
    <property type="evidence" value="ECO:0007669"/>
    <property type="project" value="InterPro"/>
</dbReference>
<dbReference type="InterPro" id="IPR007235">
    <property type="entry name" value="Glyco_trans_28_C"/>
</dbReference>
<dbReference type="Proteomes" id="UP000321721">
    <property type="component" value="Unassembled WGS sequence"/>
</dbReference>
<keyword evidence="3" id="KW-1185">Reference proteome</keyword>
<comment type="caution">
    <text evidence="2">The sequence shown here is derived from an EMBL/GenBank/DDBJ whole genome shotgun (WGS) entry which is preliminary data.</text>
</comment>
<dbReference type="OrthoDB" id="9803241at2"/>
<dbReference type="Pfam" id="PF13528">
    <property type="entry name" value="Glyco_trans_1_3"/>
    <property type="match status" value="1"/>
</dbReference>
<feature type="domain" description="Glycosyl transferase family 28 C-terminal" evidence="1">
    <location>
        <begin position="257"/>
        <end position="333"/>
    </location>
</feature>
<evidence type="ECO:0000313" key="3">
    <source>
        <dbReference type="Proteomes" id="UP000321721"/>
    </source>
</evidence>
<evidence type="ECO:0000259" key="1">
    <source>
        <dbReference type="Pfam" id="PF04101"/>
    </source>
</evidence>
<keyword evidence="2" id="KW-0808">Transferase</keyword>
<dbReference type="PANTHER" id="PTHR21015">
    <property type="entry name" value="UDP-N-ACETYLGLUCOSAMINE--N-ACETYLMURAMYL-(PENTAPEPTIDE) PYROPHOSPHORYL-UNDECAPRENOL N-ACETYLGLUCOSAMINE TRANSFERASE 1"/>
    <property type="match status" value="1"/>
</dbReference>
<dbReference type="EMBL" id="VOOS01000004">
    <property type="protein sequence ID" value="TXB64621.1"/>
    <property type="molecule type" value="Genomic_DNA"/>
</dbReference>
<sequence>MTNQKTILVCPLDWGLGHATRCIPIIQSFLKDNHKVIIGTSGKQEALLKQEFPYVTFIELKGYNVEYPENGAMISKMLTQLPKIKKAIQEEQEWLAAIIDKYKIDQVVSDNRYGLWNNKIESTLITHQLFIKAPTGEWLIEKILNNYLANFDEVWIPDIEGENNLSGDLAHKKPLPHNYKFIGPLSRFSSLKKACDFSEEYDFIAIVSGPEPQRTIFEKLILEQVRDTNLKGVLVRGLPDSNEKLKIENSAIQIYNHLETNEFLNYLQKSKVVISRSGYSTIMDLATLGKKAILVPTPGQTEQEYLAQYHQEKGQFYTQKQSEFDLEKAVKEVKNYSGFVM</sequence>
<accession>A0A5C6RQK0</accession>
<dbReference type="Pfam" id="PF04101">
    <property type="entry name" value="Glyco_tran_28_C"/>
    <property type="match status" value="1"/>
</dbReference>
<protein>
    <submittedName>
        <fullName evidence="2">Glycosyl transferase family 28</fullName>
    </submittedName>
</protein>
<dbReference type="SUPFAM" id="SSF53756">
    <property type="entry name" value="UDP-Glycosyltransferase/glycogen phosphorylase"/>
    <property type="match status" value="1"/>
</dbReference>
<dbReference type="Gene3D" id="3.40.50.2000">
    <property type="entry name" value="Glycogen Phosphorylase B"/>
    <property type="match status" value="1"/>
</dbReference>
<gene>
    <name evidence="2" type="ORF">FRY74_09220</name>
</gene>